<evidence type="ECO:0000259" key="10">
    <source>
        <dbReference type="Pfam" id="PF02784"/>
    </source>
</evidence>
<evidence type="ECO:0000256" key="4">
    <source>
        <dbReference type="ARBA" id="ARBA00023239"/>
    </source>
</evidence>
<evidence type="ECO:0000256" key="1">
    <source>
        <dbReference type="ARBA" id="ARBA00001933"/>
    </source>
</evidence>
<dbReference type="SUPFAM" id="SSF51419">
    <property type="entry name" value="PLP-binding barrel"/>
    <property type="match status" value="1"/>
</dbReference>
<evidence type="ECO:0000256" key="3">
    <source>
        <dbReference type="ARBA" id="ARBA00022898"/>
    </source>
</evidence>
<dbReference type="CDD" id="cd00622">
    <property type="entry name" value="PLPDE_III_ODC"/>
    <property type="match status" value="1"/>
</dbReference>
<keyword evidence="4" id="KW-0456">Lyase</keyword>
<dbReference type="EMBL" id="CAJVPK010001380">
    <property type="protein sequence ID" value="CAG8584252.1"/>
    <property type="molecule type" value="Genomic_DNA"/>
</dbReference>
<dbReference type="InterPro" id="IPR009006">
    <property type="entry name" value="Ala_racemase/Decarboxylase_C"/>
</dbReference>
<evidence type="ECO:0000256" key="7">
    <source>
        <dbReference type="ARBA" id="ARBA00046672"/>
    </source>
</evidence>
<dbReference type="PROSITE" id="PS00878">
    <property type="entry name" value="ODR_DC_2_1"/>
    <property type="match status" value="1"/>
</dbReference>
<feature type="modified residue" description="N6-(pyridoxal phosphate)lysine" evidence="9">
    <location>
        <position position="83"/>
    </location>
</feature>
<dbReference type="Gene3D" id="3.20.20.10">
    <property type="entry name" value="Alanine racemase"/>
    <property type="match status" value="1"/>
</dbReference>
<evidence type="ECO:0000256" key="2">
    <source>
        <dbReference type="ARBA" id="ARBA00008872"/>
    </source>
</evidence>
<evidence type="ECO:0000256" key="5">
    <source>
        <dbReference type="ARBA" id="ARBA00034115"/>
    </source>
</evidence>
<dbReference type="PRINTS" id="PR01182">
    <property type="entry name" value="ORNDCRBXLASE"/>
</dbReference>
<evidence type="ECO:0000256" key="8">
    <source>
        <dbReference type="ARBA" id="ARBA00049127"/>
    </source>
</evidence>
<dbReference type="InterPro" id="IPR002433">
    <property type="entry name" value="Orn_de-COase"/>
</dbReference>
<comment type="catalytic activity">
    <reaction evidence="8">
        <text>L-ornithine + H(+) = putrescine + CO2</text>
        <dbReference type="Rhea" id="RHEA:22964"/>
        <dbReference type="ChEBI" id="CHEBI:15378"/>
        <dbReference type="ChEBI" id="CHEBI:16526"/>
        <dbReference type="ChEBI" id="CHEBI:46911"/>
        <dbReference type="ChEBI" id="CHEBI:326268"/>
        <dbReference type="EC" id="4.1.1.17"/>
    </reaction>
</comment>
<evidence type="ECO:0000256" key="9">
    <source>
        <dbReference type="PIRSR" id="PIRSR600183-50"/>
    </source>
</evidence>
<feature type="domain" description="Orn/DAP/Arg decarboxylase 2 N-terminal" evidence="10">
    <location>
        <begin position="60"/>
        <end position="297"/>
    </location>
</feature>
<dbReference type="InterPro" id="IPR022653">
    <property type="entry name" value="De-COase2_pyr-phos_BS"/>
</dbReference>
<dbReference type="PANTHER" id="PTHR11482:SF6">
    <property type="entry name" value="ORNITHINE DECARBOXYLASE 1-RELATED"/>
    <property type="match status" value="1"/>
</dbReference>
<organism evidence="11 12">
    <name type="scientific">Diversispora eburnea</name>
    <dbReference type="NCBI Taxonomy" id="1213867"/>
    <lineage>
        <taxon>Eukaryota</taxon>
        <taxon>Fungi</taxon>
        <taxon>Fungi incertae sedis</taxon>
        <taxon>Mucoromycota</taxon>
        <taxon>Glomeromycotina</taxon>
        <taxon>Glomeromycetes</taxon>
        <taxon>Diversisporales</taxon>
        <taxon>Diversisporaceae</taxon>
        <taxon>Diversispora</taxon>
    </lineage>
</organism>
<dbReference type="SUPFAM" id="SSF50621">
    <property type="entry name" value="Alanine racemase C-terminal domain-like"/>
    <property type="match status" value="1"/>
</dbReference>
<dbReference type="AlphaFoldDB" id="A0A9N9BYF3"/>
<dbReference type="InterPro" id="IPR029066">
    <property type="entry name" value="PLP-binding_barrel"/>
</dbReference>
<reference evidence="11" key="1">
    <citation type="submission" date="2021-06" db="EMBL/GenBank/DDBJ databases">
        <authorList>
            <person name="Kallberg Y."/>
            <person name="Tangrot J."/>
            <person name="Rosling A."/>
        </authorList>
    </citation>
    <scope>NUCLEOTIDE SEQUENCE</scope>
    <source>
        <strain evidence="11">AZ414A</strain>
    </source>
</reference>
<dbReference type="GO" id="GO:0004586">
    <property type="term" value="F:ornithine decarboxylase activity"/>
    <property type="evidence" value="ECO:0007669"/>
    <property type="project" value="UniProtKB-EC"/>
</dbReference>
<dbReference type="FunFam" id="3.20.20.10:FF:000005">
    <property type="entry name" value="Ornithine decarboxylase"/>
    <property type="match status" value="1"/>
</dbReference>
<keyword evidence="3 9" id="KW-0663">Pyridoxal phosphate</keyword>
<keyword evidence="12" id="KW-1185">Reference proteome</keyword>
<dbReference type="EC" id="4.1.1.17" evidence="6"/>
<comment type="cofactor">
    <cofactor evidence="1 9">
        <name>pyridoxal 5'-phosphate</name>
        <dbReference type="ChEBI" id="CHEBI:597326"/>
    </cofactor>
</comment>
<dbReference type="PRINTS" id="PR01179">
    <property type="entry name" value="ODADCRBXLASE"/>
</dbReference>
<dbReference type="OrthoDB" id="5034579at2759"/>
<dbReference type="GO" id="GO:0005737">
    <property type="term" value="C:cytoplasm"/>
    <property type="evidence" value="ECO:0007669"/>
    <property type="project" value="TreeGrafter"/>
</dbReference>
<dbReference type="InterPro" id="IPR022644">
    <property type="entry name" value="De-COase2_N"/>
</dbReference>
<dbReference type="Pfam" id="PF02784">
    <property type="entry name" value="Orn_Arg_deC_N"/>
    <property type="match status" value="1"/>
</dbReference>
<evidence type="ECO:0000256" key="6">
    <source>
        <dbReference type="ARBA" id="ARBA00034138"/>
    </source>
</evidence>
<dbReference type="InterPro" id="IPR000183">
    <property type="entry name" value="Orn/DAP/Arg_de-COase"/>
</dbReference>
<sequence>MKGSIGTVSSIDNNIQKYYSKLFNDHVLSVEEILRNHVLSLNVDSCETDGENAFFVADLGVIYRQHIRWKANLPRIEPYYAVKCNPDPILLKLLAVLGTGFDCASKSEIQTILDLGVDESRIIYANPCKQASFIRYAAQRDIRMMTFDNIDEIYKIKRYFPSALLVIRICVDDSKSICKLSPKFGAPLDTTEILLETAKSLGMEVIGVSFHVGSGCYEENIFVDAVYRARYVFDQAERLGYNFHLLDVGGGFSPAFDEIGKDNITFEKVASLLGPAIDKLFPSDVRVIAEPGRYYSASAFTIATHIIARRTTLHYINDGVYGAFNCILFDHQVVQPKVLCKGGEFTFEQEIEEPEYSCSIWGPTCDSIDCITKKGYLPELIPGDWLYFEEMGAYTICAASQFNGFKKSNIIYTTTDLLTDFALTHHAIRFHLILIIID</sequence>
<comment type="caution">
    <text evidence="11">The sequence shown here is derived from an EMBL/GenBank/DDBJ whole genome shotgun (WGS) entry which is preliminary data.</text>
</comment>
<protein>
    <recommendedName>
        <fullName evidence="6">ornithine decarboxylase</fullName>
        <ecNumber evidence="6">4.1.1.17</ecNumber>
    </recommendedName>
</protein>
<accession>A0A9N9BYF3</accession>
<comment type="similarity">
    <text evidence="2">Belongs to the Orn/Lys/Arg decarboxylase class-II family.</text>
</comment>
<proteinExistence type="inferred from homology"/>
<gene>
    <name evidence="11" type="ORF">DEBURN_LOCUS8725</name>
</gene>
<evidence type="ECO:0000313" key="11">
    <source>
        <dbReference type="EMBL" id="CAG8584252.1"/>
    </source>
</evidence>
<comment type="pathway">
    <text evidence="5">Amine and polyamine biosynthesis; putrescine biosynthesis via L-ornithine pathway; putrescine from L-ornithine: step 1/1.</text>
</comment>
<comment type="subunit">
    <text evidence="7">Homodimer. Only the dimer is catalytically active, as the active sites are constructed of residues from both monomers.</text>
</comment>
<name>A0A9N9BYF3_9GLOM</name>
<dbReference type="Gene3D" id="2.40.37.10">
    <property type="entry name" value="Lyase, Ornithine Decarboxylase, Chain A, domain 1"/>
    <property type="match status" value="1"/>
</dbReference>
<dbReference type="Proteomes" id="UP000789706">
    <property type="component" value="Unassembled WGS sequence"/>
</dbReference>
<feature type="active site" description="Proton donor" evidence="9">
    <location>
        <position position="365"/>
    </location>
</feature>
<dbReference type="PANTHER" id="PTHR11482">
    <property type="entry name" value="ARGININE/DIAMINOPIMELATE/ORNITHINE DECARBOXYLASE"/>
    <property type="match status" value="1"/>
</dbReference>
<dbReference type="GO" id="GO:0033387">
    <property type="term" value="P:putrescine biosynthetic process from arginine, via ornithine"/>
    <property type="evidence" value="ECO:0007669"/>
    <property type="project" value="TreeGrafter"/>
</dbReference>
<evidence type="ECO:0000313" key="12">
    <source>
        <dbReference type="Proteomes" id="UP000789706"/>
    </source>
</evidence>